<dbReference type="Gene3D" id="1.20.1640.10">
    <property type="entry name" value="Multidrug efflux transporter AcrB transmembrane domain"/>
    <property type="match status" value="2"/>
</dbReference>
<feature type="transmembrane region" description="Helical" evidence="6">
    <location>
        <begin position="639"/>
        <end position="659"/>
    </location>
</feature>
<dbReference type="EMBL" id="QOCW01000014">
    <property type="protein sequence ID" value="RBW69043.1"/>
    <property type="molecule type" value="Genomic_DNA"/>
</dbReference>
<sequence length="715" mass="79385">MYRFRKAILLSWLITAIVLGIFAFKLPSALHGSGFETEGTYAEVEKILKNDFNVPAHTMLLVFEKKTSETSDEQLKTSMNNTLERLTELEGFSMISSSFETGEGIKQNAAYAAISFDENGQKSAQNIEKVRNKLANDEFINISLTGGPVIEEDMNMASQHDLKRAELIGLPIALIVLLFAFGGLVAAVIPLFIGIISVVSTMGLLYFISSSLNLSIFVLNVVPMVGLALGIDFALLFINRFREELETKTTQNAVVITVQTAGRSIIFSGLCVFLGLAGMLLIDIDIFKTVAIGGMFVVVLSVVTAITFLPALLGIIGKTINQLMILKQNTSKVSPWHRFAKFVMKRPVLMALSAFVLLMIGILPVKDMNVTIPEADALPKSYESRTAFDTYKKAFMEKNTTKVPIIVNTNANFLEKDTLQHLEKLTEELSADPLVSKVDSVFSLSNLNADSFWELYHNESSKQQFLPLIEALTTDKKMLLTVYLDADHMSNRTQNWVKDWNGNYNNFTLQVGGQAKFNQEIFDEVYQKIGYVLLLVLSSTYVILLLAFRSVLIPLKAILMNIMSLSATFGIVVWLFQGGHFGIEPTSIALMIPIFTFGIVFGLSMDYEVFLISRIHEVYQQTKDNDKATLEGLTSTSKIISSAAAIMIVITGAFAFTGVVPVKQMGIAIALSIFIDATIVRMVLVPSLMKLLGDWNWWAPSFLRFKDEKKIFQHG</sequence>
<evidence type="ECO:0000256" key="3">
    <source>
        <dbReference type="ARBA" id="ARBA00022692"/>
    </source>
</evidence>
<feature type="transmembrane region" description="Helical" evidence="6">
    <location>
        <begin position="290"/>
        <end position="317"/>
    </location>
</feature>
<dbReference type="PANTHER" id="PTHR33406:SF13">
    <property type="entry name" value="MEMBRANE PROTEIN YDFJ"/>
    <property type="match status" value="1"/>
</dbReference>
<comment type="subcellular location">
    <subcellularLocation>
        <location evidence="1">Cell membrane</location>
        <topology evidence="1">Multi-pass membrane protein</topology>
    </subcellularLocation>
</comment>
<organism evidence="8 9">
    <name type="scientific">Bacillus taeanensis</name>
    <dbReference type="NCBI Taxonomy" id="273032"/>
    <lineage>
        <taxon>Bacteria</taxon>
        <taxon>Bacillati</taxon>
        <taxon>Bacillota</taxon>
        <taxon>Bacilli</taxon>
        <taxon>Bacillales</taxon>
        <taxon>Bacillaceae</taxon>
        <taxon>Bacillus</taxon>
    </lineage>
</organism>
<feature type="transmembrane region" description="Helical" evidence="6">
    <location>
        <begin position="529"/>
        <end position="548"/>
    </location>
</feature>
<proteinExistence type="predicted"/>
<keyword evidence="5 6" id="KW-0472">Membrane</keyword>
<keyword evidence="2" id="KW-1003">Cell membrane</keyword>
<dbReference type="GO" id="GO:0005886">
    <property type="term" value="C:plasma membrane"/>
    <property type="evidence" value="ECO:0007669"/>
    <property type="project" value="UniProtKB-SubCell"/>
</dbReference>
<evidence type="ECO:0000313" key="8">
    <source>
        <dbReference type="EMBL" id="RBW69043.1"/>
    </source>
</evidence>
<reference evidence="8 9" key="1">
    <citation type="submission" date="2018-07" db="EMBL/GenBank/DDBJ databases">
        <title>Lottiidibacillus patelloidae gen. nov., sp. nov., isolated from the intestinal tract of a marine limpet and the reclassification of B. taeanensis BH030017T, B. algicola KMM 3737T and B. hwajinpoensis SW-72T as genus Lottiidibacillus.</title>
        <authorList>
            <person name="Liu R."/>
            <person name="Huang Z."/>
        </authorList>
    </citation>
    <scope>NUCLEOTIDE SEQUENCE [LARGE SCALE GENOMIC DNA]</scope>
    <source>
        <strain evidence="8 9">BH030017</strain>
    </source>
</reference>
<keyword evidence="9" id="KW-1185">Reference proteome</keyword>
<feature type="transmembrane region" description="Helical" evidence="6">
    <location>
        <begin position="665"/>
        <end position="684"/>
    </location>
</feature>
<dbReference type="PANTHER" id="PTHR33406">
    <property type="entry name" value="MEMBRANE PROTEIN MJ1562-RELATED"/>
    <property type="match status" value="1"/>
</dbReference>
<feature type="transmembrane region" description="Helical" evidence="6">
    <location>
        <begin position="588"/>
        <end position="605"/>
    </location>
</feature>
<feature type="transmembrane region" description="Helical" evidence="6">
    <location>
        <begin position="167"/>
        <end position="186"/>
    </location>
</feature>
<evidence type="ECO:0000259" key="7">
    <source>
        <dbReference type="PROSITE" id="PS50156"/>
    </source>
</evidence>
<dbReference type="InterPro" id="IPR004869">
    <property type="entry name" value="MMPL_dom"/>
</dbReference>
<feature type="transmembrane region" description="Helical" evidence="6">
    <location>
        <begin position="265"/>
        <end position="284"/>
    </location>
</feature>
<keyword evidence="3 6" id="KW-0812">Transmembrane</keyword>
<feature type="domain" description="SSD" evidence="7">
    <location>
        <begin position="187"/>
        <end position="315"/>
    </location>
</feature>
<evidence type="ECO:0000256" key="4">
    <source>
        <dbReference type="ARBA" id="ARBA00022989"/>
    </source>
</evidence>
<dbReference type="Proteomes" id="UP000253314">
    <property type="component" value="Unassembled WGS sequence"/>
</dbReference>
<protein>
    <submittedName>
        <fullName evidence="8">MMPL family transporter</fullName>
    </submittedName>
</protein>
<gene>
    <name evidence="8" type="ORF">DS031_13465</name>
</gene>
<accession>A0A366XY19</accession>
<feature type="transmembrane region" description="Helical" evidence="6">
    <location>
        <begin position="214"/>
        <end position="238"/>
    </location>
</feature>
<dbReference type="InterPro" id="IPR050545">
    <property type="entry name" value="Mycobact_MmpL"/>
</dbReference>
<evidence type="ECO:0000256" key="5">
    <source>
        <dbReference type="ARBA" id="ARBA00023136"/>
    </source>
</evidence>
<feature type="transmembrane region" description="Helical" evidence="6">
    <location>
        <begin position="555"/>
        <end position="576"/>
    </location>
</feature>
<name>A0A366XY19_9BACI</name>
<feature type="transmembrane region" description="Helical" evidence="6">
    <location>
        <begin position="348"/>
        <end position="365"/>
    </location>
</feature>
<evidence type="ECO:0000256" key="6">
    <source>
        <dbReference type="SAM" id="Phobius"/>
    </source>
</evidence>
<dbReference type="SUPFAM" id="SSF82866">
    <property type="entry name" value="Multidrug efflux transporter AcrB transmembrane domain"/>
    <property type="match status" value="2"/>
</dbReference>
<keyword evidence="4 6" id="KW-1133">Transmembrane helix</keyword>
<dbReference type="PROSITE" id="PS50156">
    <property type="entry name" value="SSD"/>
    <property type="match status" value="1"/>
</dbReference>
<dbReference type="OrthoDB" id="7051771at2"/>
<evidence type="ECO:0000313" key="9">
    <source>
        <dbReference type="Proteomes" id="UP000253314"/>
    </source>
</evidence>
<dbReference type="AlphaFoldDB" id="A0A366XY19"/>
<comment type="caution">
    <text evidence="8">The sequence shown here is derived from an EMBL/GenBank/DDBJ whole genome shotgun (WGS) entry which is preliminary data.</text>
</comment>
<feature type="transmembrane region" description="Helical" evidence="6">
    <location>
        <begin position="191"/>
        <end position="208"/>
    </location>
</feature>
<dbReference type="Pfam" id="PF03176">
    <property type="entry name" value="MMPL"/>
    <property type="match status" value="2"/>
</dbReference>
<evidence type="ECO:0000256" key="1">
    <source>
        <dbReference type="ARBA" id="ARBA00004651"/>
    </source>
</evidence>
<dbReference type="InterPro" id="IPR000731">
    <property type="entry name" value="SSD"/>
</dbReference>
<evidence type="ECO:0000256" key="2">
    <source>
        <dbReference type="ARBA" id="ARBA00022475"/>
    </source>
</evidence>